<reference evidence="9" key="1">
    <citation type="journal article" date="2021" name="J Fungi (Basel)">
        <title>Genomic and Metabolomic Analyses of the Marine Fungus Emericellopsis cladophorae: Insights into Saltwater Adaptability Mechanisms and Its Biosynthetic Potential.</title>
        <authorList>
            <person name="Goncalves M.F.M."/>
            <person name="Hilario S."/>
            <person name="Van de Peer Y."/>
            <person name="Esteves A.C."/>
            <person name="Alves A."/>
        </authorList>
    </citation>
    <scope>NUCLEOTIDE SEQUENCE</scope>
    <source>
        <strain evidence="9">MUM 19.33</strain>
    </source>
</reference>
<evidence type="ECO:0000256" key="2">
    <source>
        <dbReference type="ARBA" id="ARBA00022692"/>
    </source>
</evidence>
<proteinExistence type="inferred from homology"/>
<feature type="region of interest" description="Disordered" evidence="6">
    <location>
        <begin position="328"/>
        <end position="354"/>
    </location>
</feature>
<dbReference type="PANTHER" id="PTHR33048:SF134">
    <property type="entry name" value="INTEGRAL MEMBRANE PROTEIN"/>
    <property type="match status" value="1"/>
</dbReference>
<comment type="subcellular location">
    <subcellularLocation>
        <location evidence="1">Membrane</location>
        <topology evidence="1">Multi-pass membrane protein</topology>
    </subcellularLocation>
</comment>
<dbReference type="PANTHER" id="PTHR33048">
    <property type="entry name" value="PTH11-LIKE INTEGRAL MEMBRANE PROTEIN (AFU_ORTHOLOGUE AFUA_5G11245)"/>
    <property type="match status" value="1"/>
</dbReference>
<dbReference type="InterPro" id="IPR052337">
    <property type="entry name" value="SAT4-like"/>
</dbReference>
<keyword evidence="4 7" id="KW-0472">Membrane</keyword>
<evidence type="ECO:0000256" key="1">
    <source>
        <dbReference type="ARBA" id="ARBA00004141"/>
    </source>
</evidence>
<gene>
    <name evidence="9" type="ORF">J7T54_005852</name>
</gene>
<feature type="transmembrane region" description="Helical" evidence="7">
    <location>
        <begin position="58"/>
        <end position="77"/>
    </location>
</feature>
<evidence type="ECO:0000313" key="9">
    <source>
        <dbReference type="EMBL" id="KAI6778749.1"/>
    </source>
</evidence>
<organism evidence="9 10">
    <name type="scientific">Emericellopsis cladophorae</name>
    <dbReference type="NCBI Taxonomy" id="2686198"/>
    <lineage>
        <taxon>Eukaryota</taxon>
        <taxon>Fungi</taxon>
        <taxon>Dikarya</taxon>
        <taxon>Ascomycota</taxon>
        <taxon>Pezizomycotina</taxon>
        <taxon>Sordariomycetes</taxon>
        <taxon>Hypocreomycetidae</taxon>
        <taxon>Hypocreales</taxon>
        <taxon>Bionectriaceae</taxon>
        <taxon>Emericellopsis</taxon>
    </lineage>
</organism>
<reference evidence="9" key="2">
    <citation type="submission" date="2022-07" db="EMBL/GenBank/DDBJ databases">
        <authorList>
            <person name="Goncalves M.F.M."/>
            <person name="Hilario S."/>
            <person name="Van De Peer Y."/>
            <person name="Esteves A.C."/>
            <person name="Alves A."/>
        </authorList>
    </citation>
    <scope>NUCLEOTIDE SEQUENCE</scope>
    <source>
        <strain evidence="9">MUM 19.33</strain>
    </source>
</reference>
<evidence type="ECO:0000259" key="8">
    <source>
        <dbReference type="Pfam" id="PF20684"/>
    </source>
</evidence>
<evidence type="ECO:0000256" key="3">
    <source>
        <dbReference type="ARBA" id="ARBA00022989"/>
    </source>
</evidence>
<dbReference type="AlphaFoldDB" id="A0A9P9XVU1"/>
<keyword evidence="2 7" id="KW-0812">Transmembrane</keyword>
<feature type="region of interest" description="Disordered" evidence="6">
    <location>
        <begin position="301"/>
        <end position="320"/>
    </location>
</feature>
<feature type="compositionally biased region" description="Polar residues" evidence="6">
    <location>
        <begin position="301"/>
        <end position="314"/>
    </location>
</feature>
<sequence>MGNPYFDPEYQPYTPSVLIGTSVLFMILPIAAVALRFYSRSLVQANLAIDDWITIPSAIICIGLAVNQIIAVVYGGLGGHQELVDGQLAHTEQLYAYEKTKYTYHVLGTLGLWVIKLSVLLFYRRIFQVRIFRIVNDVFIGLTIAWGLAFTFAVAFQCWPPQMFWEAFESEYPLYCVNVKSFYLAVAVSDLILDIMIFVLPLPHLATLKMPWRRKLAVGGIFFLGSIVVAIGIVRLIIFQWVIELMDTDPMIFVMDATWYSAGVLFWHLAENVVGLIGCCLPTYRPFFKRFLPKLRLGSSNRSTPASKFNSMKSKSSEYQRQHDDDWPLSRAAGASGGSSSSSTGDEEHALGNLPRDGILVSKEFGTDSTIINDGQPRAL</sequence>
<feature type="transmembrane region" description="Helical" evidence="7">
    <location>
        <begin position="182"/>
        <end position="204"/>
    </location>
</feature>
<feature type="transmembrane region" description="Helical" evidence="7">
    <location>
        <begin position="102"/>
        <end position="123"/>
    </location>
</feature>
<dbReference type="GO" id="GO:0016020">
    <property type="term" value="C:membrane"/>
    <property type="evidence" value="ECO:0007669"/>
    <property type="project" value="UniProtKB-SubCell"/>
</dbReference>
<dbReference type="Proteomes" id="UP001055219">
    <property type="component" value="Unassembled WGS sequence"/>
</dbReference>
<feature type="compositionally biased region" description="Low complexity" evidence="6">
    <location>
        <begin position="332"/>
        <end position="343"/>
    </location>
</feature>
<feature type="transmembrane region" description="Helical" evidence="7">
    <location>
        <begin position="17"/>
        <end position="38"/>
    </location>
</feature>
<dbReference type="Pfam" id="PF20684">
    <property type="entry name" value="Fung_rhodopsin"/>
    <property type="match status" value="1"/>
</dbReference>
<feature type="transmembrane region" description="Helical" evidence="7">
    <location>
        <begin position="135"/>
        <end position="156"/>
    </location>
</feature>
<keyword evidence="10" id="KW-1185">Reference proteome</keyword>
<evidence type="ECO:0000256" key="7">
    <source>
        <dbReference type="SAM" id="Phobius"/>
    </source>
</evidence>
<accession>A0A9P9XVU1</accession>
<feature type="domain" description="Rhodopsin" evidence="8">
    <location>
        <begin position="35"/>
        <end position="290"/>
    </location>
</feature>
<keyword evidence="3 7" id="KW-1133">Transmembrane helix</keyword>
<dbReference type="OrthoDB" id="5417844at2759"/>
<name>A0A9P9XVU1_9HYPO</name>
<evidence type="ECO:0000256" key="6">
    <source>
        <dbReference type="SAM" id="MobiDB-lite"/>
    </source>
</evidence>
<dbReference type="RefSeq" id="XP_051359605.1">
    <property type="nucleotide sequence ID" value="XM_051509380.1"/>
</dbReference>
<dbReference type="GeneID" id="75832335"/>
<evidence type="ECO:0000256" key="5">
    <source>
        <dbReference type="ARBA" id="ARBA00038359"/>
    </source>
</evidence>
<feature type="transmembrane region" description="Helical" evidence="7">
    <location>
        <begin position="259"/>
        <end position="284"/>
    </location>
</feature>
<evidence type="ECO:0000256" key="4">
    <source>
        <dbReference type="ARBA" id="ARBA00023136"/>
    </source>
</evidence>
<evidence type="ECO:0000313" key="10">
    <source>
        <dbReference type="Proteomes" id="UP001055219"/>
    </source>
</evidence>
<protein>
    <recommendedName>
        <fullName evidence="8">Rhodopsin domain-containing protein</fullName>
    </recommendedName>
</protein>
<dbReference type="InterPro" id="IPR049326">
    <property type="entry name" value="Rhodopsin_dom_fungi"/>
</dbReference>
<dbReference type="EMBL" id="JAGIXG020000060">
    <property type="protein sequence ID" value="KAI6778749.1"/>
    <property type="molecule type" value="Genomic_DNA"/>
</dbReference>
<feature type="transmembrane region" description="Helical" evidence="7">
    <location>
        <begin position="216"/>
        <end position="239"/>
    </location>
</feature>
<comment type="similarity">
    <text evidence="5">Belongs to the SAT4 family.</text>
</comment>
<comment type="caution">
    <text evidence="9">The sequence shown here is derived from an EMBL/GenBank/DDBJ whole genome shotgun (WGS) entry which is preliminary data.</text>
</comment>